<evidence type="ECO:0000313" key="2">
    <source>
        <dbReference type="EMBL" id="QBO36973.1"/>
    </source>
</evidence>
<dbReference type="Proteomes" id="UP000292886">
    <property type="component" value="Chromosome"/>
</dbReference>
<dbReference type="RefSeq" id="WP_133364050.1">
    <property type="nucleotide sequence ID" value="NZ_CP037940.1"/>
</dbReference>
<name>A0A4P6YW32_9LACO</name>
<gene>
    <name evidence="2" type="ORF">EQG49_11200</name>
</gene>
<evidence type="ECO:0000256" key="1">
    <source>
        <dbReference type="SAM" id="MobiDB-lite"/>
    </source>
</evidence>
<accession>A0A4P6YW32</accession>
<proteinExistence type="predicted"/>
<organism evidence="2 3">
    <name type="scientific">Periweissella cryptocerci</name>
    <dbReference type="NCBI Taxonomy" id="2506420"/>
    <lineage>
        <taxon>Bacteria</taxon>
        <taxon>Bacillati</taxon>
        <taxon>Bacillota</taxon>
        <taxon>Bacilli</taxon>
        <taxon>Lactobacillales</taxon>
        <taxon>Lactobacillaceae</taxon>
        <taxon>Periweissella</taxon>
    </lineage>
</organism>
<dbReference type="OrthoDB" id="2043960at2"/>
<dbReference type="KEGG" id="wei:EQG49_11200"/>
<feature type="region of interest" description="Disordered" evidence="1">
    <location>
        <begin position="140"/>
        <end position="169"/>
    </location>
</feature>
<evidence type="ECO:0000313" key="3">
    <source>
        <dbReference type="Proteomes" id="UP000292886"/>
    </source>
</evidence>
<evidence type="ECO:0008006" key="4">
    <source>
        <dbReference type="Google" id="ProtNLM"/>
    </source>
</evidence>
<dbReference type="AlphaFoldDB" id="A0A4P6YW32"/>
<dbReference type="EMBL" id="CP037940">
    <property type="protein sequence ID" value="QBO36973.1"/>
    <property type="molecule type" value="Genomic_DNA"/>
</dbReference>
<protein>
    <recommendedName>
        <fullName evidence="4">Phage tail protein</fullName>
    </recommendedName>
</protein>
<reference evidence="3" key="1">
    <citation type="submission" date="2019-03" db="EMBL/GenBank/DDBJ databases">
        <title>Weissella sp. 26KH-42 Genome sequencing.</title>
        <authorList>
            <person name="Heo J."/>
            <person name="Kim S.-J."/>
            <person name="Kim J.-S."/>
            <person name="Hong S.-B."/>
            <person name="Kwon S.-W."/>
        </authorList>
    </citation>
    <scope>NUCLEOTIDE SEQUENCE [LARGE SCALE GENOMIC DNA]</scope>
    <source>
        <strain evidence="3">26KH-42</strain>
    </source>
</reference>
<sequence length="169" mass="18181">MPDTPTIFAGYAQNHKTKYYFGRTKATLFRIAGGIQTAETDFDEDSDSVAYYDDNGGTESISSGASYPFNFEGNRKYGNEAQELIRDMMTAADKTGYLVVIEPNGDQMEGPASVSKITPFGGDANDRAALKATITFDGTPADFKTDGTLRNADQFATAPTKTEEPVPAG</sequence>
<keyword evidence="3" id="KW-1185">Reference proteome</keyword>
<dbReference type="NCBIfam" id="NF047353">
    <property type="entry name" value="tube_lmo2291"/>
    <property type="match status" value="1"/>
</dbReference>